<organism evidence="17 18">
    <name type="scientific">Ornithorhynchus anatinus</name>
    <name type="common">Duckbill platypus</name>
    <dbReference type="NCBI Taxonomy" id="9258"/>
    <lineage>
        <taxon>Eukaryota</taxon>
        <taxon>Metazoa</taxon>
        <taxon>Chordata</taxon>
        <taxon>Craniata</taxon>
        <taxon>Vertebrata</taxon>
        <taxon>Euteleostomi</taxon>
        <taxon>Mammalia</taxon>
        <taxon>Monotremata</taxon>
        <taxon>Ornithorhynchidae</taxon>
        <taxon>Ornithorhynchus</taxon>
    </lineage>
</organism>
<dbReference type="CDD" id="cd07936">
    <property type="entry name" value="SCAN"/>
    <property type="match status" value="1"/>
</dbReference>
<dbReference type="InterPro" id="IPR044822">
    <property type="entry name" value="Myb_DNA-bind_4"/>
</dbReference>
<dbReference type="FunFam" id="3.30.160.60:FF:000258">
    <property type="entry name" value="zinc finger and SCAN domain-containing protein 29 isoform X2"/>
    <property type="match status" value="2"/>
</dbReference>
<evidence type="ECO:0000256" key="8">
    <source>
        <dbReference type="ARBA" id="ARBA00023015"/>
    </source>
</evidence>
<dbReference type="InterPro" id="IPR038269">
    <property type="entry name" value="SCAN_sf"/>
</dbReference>
<keyword evidence="9" id="KW-0238">DNA-binding</keyword>
<dbReference type="InterPro" id="IPR036051">
    <property type="entry name" value="KRAB_dom_sf"/>
</dbReference>
<dbReference type="FunFam" id="3.30.160.60:FF:002005">
    <property type="entry name" value="Zinc finger protein 200"/>
    <property type="match status" value="1"/>
</dbReference>
<keyword evidence="10" id="KW-0804">Transcription</keyword>
<evidence type="ECO:0000256" key="10">
    <source>
        <dbReference type="ARBA" id="ARBA00023163"/>
    </source>
</evidence>
<dbReference type="InterPro" id="IPR013087">
    <property type="entry name" value="Znf_C2H2_type"/>
</dbReference>
<feature type="compositionally biased region" description="Basic and acidic residues" evidence="13">
    <location>
        <begin position="683"/>
        <end position="698"/>
    </location>
</feature>
<dbReference type="Pfam" id="PF02023">
    <property type="entry name" value="SCAN"/>
    <property type="match status" value="1"/>
</dbReference>
<feature type="domain" description="C2H2-type" evidence="14">
    <location>
        <begin position="935"/>
        <end position="962"/>
    </location>
</feature>
<evidence type="ECO:0000256" key="4">
    <source>
        <dbReference type="ARBA" id="ARBA00022723"/>
    </source>
</evidence>
<dbReference type="SMART" id="SM00431">
    <property type="entry name" value="SCAN"/>
    <property type="match status" value="1"/>
</dbReference>
<feature type="region of interest" description="Disordered" evidence="13">
    <location>
        <begin position="111"/>
        <end position="179"/>
    </location>
</feature>
<comment type="subcellular location">
    <subcellularLocation>
        <location evidence="2">Nucleus</location>
    </subcellularLocation>
</comment>
<dbReference type="SMART" id="SM00355">
    <property type="entry name" value="ZnF_C2H2"/>
    <property type="match status" value="6"/>
</dbReference>
<dbReference type="InterPro" id="IPR001909">
    <property type="entry name" value="KRAB"/>
</dbReference>
<dbReference type="Pfam" id="PF13837">
    <property type="entry name" value="Myb_DNA-bind_4"/>
    <property type="match status" value="2"/>
</dbReference>
<dbReference type="Gene3D" id="1.10.10.60">
    <property type="entry name" value="Homeodomain-like"/>
    <property type="match status" value="2"/>
</dbReference>
<evidence type="ECO:0000256" key="12">
    <source>
        <dbReference type="PROSITE-ProRule" id="PRU00042"/>
    </source>
</evidence>
<keyword evidence="5" id="KW-0677">Repeat</keyword>
<feature type="domain" description="SCAN box" evidence="15">
    <location>
        <begin position="34"/>
        <end position="115"/>
    </location>
</feature>
<feature type="domain" description="C2H2-type" evidence="14">
    <location>
        <begin position="907"/>
        <end position="934"/>
    </location>
</feature>
<dbReference type="PROSITE" id="PS00028">
    <property type="entry name" value="ZINC_FINGER_C2H2_1"/>
    <property type="match status" value="6"/>
</dbReference>
<dbReference type="Gene3D" id="1.10.4020.10">
    <property type="entry name" value="DNA breaking-rejoining enzymes"/>
    <property type="match status" value="1"/>
</dbReference>
<feature type="domain" description="C2H2-type" evidence="14">
    <location>
        <begin position="823"/>
        <end position="850"/>
    </location>
</feature>
<dbReference type="Bgee" id="ENSOANG00000022313">
    <property type="expression patterns" value="Expressed in heart and 7 other cell types or tissues"/>
</dbReference>
<evidence type="ECO:0000256" key="11">
    <source>
        <dbReference type="ARBA" id="ARBA00023242"/>
    </source>
</evidence>
<dbReference type="GO" id="GO:0000981">
    <property type="term" value="F:DNA-binding transcription factor activity, RNA polymerase II-specific"/>
    <property type="evidence" value="ECO:0000318"/>
    <property type="project" value="GO_Central"/>
</dbReference>
<keyword evidence="7" id="KW-0862">Zinc</keyword>
<comment type="similarity">
    <text evidence="3">Belongs to the krueppel C2H2-type zinc-finger protein family.</text>
</comment>
<dbReference type="Proteomes" id="UP000002279">
    <property type="component" value="Chromosome 11"/>
</dbReference>
<feature type="compositionally biased region" description="Polar residues" evidence="13">
    <location>
        <begin position="671"/>
        <end position="681"/>
    </location>
</feature>
<dbReference type="Gene3D" id="6.10.140.140">
    <property type="match status" value="1"/>
</dbReference>
<dbReference type="FunFam" id="1.10.4020.10:FF:000001">
    <property type="entry name" value="zinc finger protein 263 isoform X1"/>
    <property type="match status" value="1"/>
</dbReference>
<dbReference type="InParanoid" id="F6YR66"/>
<accession>F6YR66</accession>
<dbReference type="eggNOG" id="KOG1721">
    <property type="taxonomic scope" value="Eukaryota"/>
</dbReference>
<evidence type="ECO:0000256" key="2">
    <source>
        <dbReference type="ARBA" id="ARBA00004123"/>
    </source>
</evidence>
<dbReference type="GO" id="GO:0000978">
    <property type="term" value="F:RNA polymerase II cis-regulatory region sequence-specific DNA binding"/>
    <property type="evidence" value="ECO:0000318"/>
    <property type="project" value="GO_Central"/>
</dbReference>
<protein>
    <recommendedName>
        <fullName evidence="19">Zinc finger and SCAN domain containing 29</fullName>
    </recommendedName>
</protein>
<feature type="compositionally biased region" description="Basic and acidic residues" evidence="13">
    <location>
        <begin position="283"/>
        <end position="292"/>
    </location>
</feature>
<dbReference type="FunFam" id="1.10.10.60:FF:000032">
    <property type="entry name" value="Zinc finger and SCAN domain-containing 20"/>
    <property type="match status" value="2"/>
</dbReference>
<dbReference type="InterPro" id="IPR003309">
    <property type="entry name" value="SCAN_dom"/>
</dbReference>
<dbReference type="GeneTree" id="ENSGT00940000159113"/>
<dbReference type="Ensembl" id="ENSOANT00000032271.3">
    <property type="protein sequence ID" value="ENSOANP00000028474.3"/>
    <property type="gene ID" value="ENSOANG00000022313.3"/>
</dbReference>
<feature type="compositionally biased region" description="Acidic residues" evidence="13">
    <location>
        <begin position="458"/>
        <end position="479"/>
    </location>
</feature>
<dbReference type="Pfam" id="PF01352">
    <property type="entry name" value="KRAB"/>
    <property type="match status" value="1"/>
</dbReference>
<feature type="region of interest" description="Disordered" evidence="13">
    <location>
        <begin position="1"/>
        <end position="30"/>
    </location>
</feature>
<dbReference type="FunFam" id="3.30.160.60:FF:000355">
    <property type="entry name" value="zinc finger and SCAN domain-containing protein 20 isoform X1"/>
    <property type="match status" value="1"/>
</dbReference>
<dbReference type="GO" id="GO:0008270">
    <property type="term" value="F:zinc ion binding"/>
    <property type="evidence" value="ECO:0007669"/>
    <property type="project" value="UniProtKB-KW"/>
</dbReference>
<reference evidence="17 18" key="1">
    <citation type="journal article" date="2008" name="Nature">
        <title>Genome analysis of the platypus reveals unique signatures of evolution.</title>
        <authorList>
            <person name="Warren W.C."/>
            <person name="Hillier L.W."/>
            <person name="Marshall Graves J.A."/>
            <person name="Birney E."/>
            <person name="Ponting C.P."/>
            <person name="Grutzner F."/>
            <person name="Belov K."/>
            <person name="Miller W."/>
            <person name="Clarke L."/>
            <person name="Chinwalla A.T."/>
            <person name="Yang S.P."/>
            <person name="Heger A."/>
            <person name="Locke D.P."/>
            <person name="Miethke P."/>
            <person name="Waters P.D."/>
            <person name="Veyrunes F."/>
            <person name="Fulton L."/>
            <person name="Fulton B."/>
            <person name="Graves T."/>
            <person name="Wallis J."/>
            <person name="Puente X.S."/>
            <person name="Lopez-Otin C."/>
            <person name="Ordonez G.R."/>
            <person name="Eichler E.E."/>
            <person name="Chen L."/>
            <person name="Cheng Z."/>
            <person name="Deakin J.E."/>
            <person name="Alsop A."/>
            <person name="Thompson K."/>
            <person name="Kirby P."/>
            <person name="Papenfuss A.T."/>
            <person name="Wakefield M.J."/>
            <person name="Olender T."/>
            <person name="Lancet D."/>
            <person name="Huttley G.A."/>
            <person name="Smit A.F."/>
            <person name="Pask A."/>
            <person name="Temple-Smith P."/>
            <person name="Batzer M.A."/>
            <person name="Walker J.A."/>
            <person name="Konkel M.K."/>
            <person name="Harris R.S."/>
            <person name="Whittington C.M."/>
            <person name="Wong E.S."/>
            <person name="Gemmell N.J."/>
            <person name="Buschiazzo E."/>
            <person name="Vargas Jentzsch I.M."/>
            <person name="Merkel A."/>
            <person name="Schmitz J."/>
            <person name="Zemann A."/>
            <person name="Churakov G."/>
            <person name="Kriegs J.O."/>
            <person name="Brosius J."/>
            <person name="Murchison E.P."/>
            <person name="Sachidanandam R."/>
            <person name="Smith C."/>
            <person name="Hannon G.J."/>
            <person name="Tsend-Ayush E."/>
            <person name="McMillan D."/>
            <person name="Attenborough R."/>
            <person name="Rens W."/>
            <person name="Ferguson-Smith M."/>
            <person name="Lefevre C.M."/>
            <person name="Sharp J.A."/>
            <person name="Nicholas K.R."/>
            <person name="Ray D.A."/>
            <person name="Kube M."/>
            <person name="Reinhardt R."/>
            <person name="Pringle T.H."/>
            <person name="Taylor J."/>
            <person name="Jones R.C."/>
            <person name="Nixon B."/>
            <person name="Dacheux J.L."/>
            <person name="Niwa H."/>
            <person name="Sekita Y."/>
            <person name="Huang X."/>
            <person name="Stark A."/>
            <person name="Kheradpour P."/>
            <person name="Kellis M."/>
            <person name="Flicek P."/>
            <person name="Chen Y."/>
            <person name="Webber C."/>
            <person name="Hardison R."/>
            <person name="Nelson J."/>
            <person name="Hallsworth-Pepin K."/>
            <person name="Delehaunty K."/>
            <person name="Markovic C."/>
            <person name="Minx P."/>
            <person name="Feng Y."/>
            <person name="Kremitzki C."/>
            <person name="Mitreva M."/>
            <person name="Glasscock J."/>
            <person name="Wylie T."/>
            <person name="Wohldmann P."/>
            <person name="Thiru P."/>
            <person name="Nhan M.N."/>
            <person name="Pohl C.S."/>
            <person name="Smith S.M."/>
            <person name="Hou S."/>
            <person name="Nefedov M."/>
            <person name="de Jong P.J."/>
            <person name="Renfree M.B."/>
            <person name="Mardis E.R."/>
            <person name="Wilson R.K."/>
        </authorList>
    </citation>
    <scope>NUCLEOTIDE SEQUENCE [LARGE SCALE GENOMIC DNA]</scope>
    <source>
        <strain evidence="17 18">Glennie</strain>
    </source>
</reference>
<evidence type="ECO:0000256" key="3">
    <source>
        <dbReference type="ARBA" id="ARBA00006991"/>
    </source>
</evidence>
<evidence type="ECO:0008006" key="19">
    <source>
        <dbReference type="Google" id="ProtNLM"/>
    </source>
</evidence>
<evidence type="ECO:0000256" key="7">
    <source>
        <dbReference type="ARBA" id="ARBA00022833"/>
    </source>
</evidence>
<evidence type="ECO:0000313" key="18">
    <source>
        <dbReference type="Proteomes" id="UP000002279"/>
    </source>
</evidence>
<evidence type="ECO:0000256" key="1">
    <source>
        <dbReference type="ARBA" id="ARBA00003767"/>
    </source>
</evidence>
<dbReference type="Gene3D" id="3.30.160.60">
    <property type="entry name" value="Classic Zinc Finger"/>
    <property type="match status" value="6"/>
</dbReference>
<keyword evidence="8" id="KW-0805">Transcription regulation</keyword>
<feature type="region of interest" description="Disordered" evidence="13">
    <location>
        <begin position="435"/>
        <end position="491"/>
    </location>
</feature>
<evidence type="ECO:0000259" key="16">
    <source>
        <dbReference type="PROSITE" id="PS50805"/>
    </source>
</evidence>
<dbReference type="PANTHER" id="PTHR14196:SF12">
    <property type="entry name" value="ZINC FINGER PROTEIN 208-LIKE"/>
    <property type="match status" value="1"/>
</dbReference>
<dbReference type="OMA" id="GEVFWHS"/>
<dbReference type="GO" id="GO:0005634">
    <property type="term" value="C:nucleus"/>
    <property type="evidence" value="ECO:0007669"/>
    <property type="project" value="UniProtKB-SubCell"/>
</dbReference>
<feature type="domain" description="KRAB" evidence="16">
    <location>
        <begin position="221"/>
        <end position="292"/>
    </location>
</feature>
<keyword evidence="18" id="KW-1185">Reference proteome</keyword>
<evidence type="ECO:0000259" key="15">
    <source>
        <dbReference type="PROSITE" id="PS50804"/>
    </source>
</evidence>
<keyword evidence="11" id="KW-0539">Nucleus</keyword>
<feature type="domain" description="C2H2-type" evidence="14">
    <location>
        <begin position="851"/>
        <end position="878"/>
    </location>
</feature>
<evidence type="ECO:0000256" key="13">
    <source>
        <dbReference type="SAM" id="MobiDB-lite"/>
    </source>
</evidence>
<feature type="compositionally biased region" description="Polar residues" evidence="13">
    <location>
        <begin position="1"/>
        <end position="11"/>
    </location>
</feature>
<dbReference type="PROSITE" id="PS50157">
    <property type="entry name" value="ZINC_FINGER_C2H2_2"/>
    <property type="match status" value="6"/>
</dbReference>
<evidence type="ECO:0000256" key="9">
    <source>
        <dbReference type="ARBA" id="ARBA00023125"/>
    </source>
</evidence>
<dbReference type="Pfam" id="PF00096">
    <property type="entry name" value="zf-C2H2"/>
    <property type="match status" value="6"/>
</dbReference>
<dbReference type="GO" id="GO:0006357">
    <property type="term" value="P:regulation of transcription by RNA polymerase II"/>
    <property type="evidence" value="ECO:0000318"/>
    <property type="project" value="GO_Central"/>
</dbReference>
<dbReference type="PROSITE" id="PS50804">
    <property type="entry name" value="SCAN_BOX"/>
    <property type="match status" value="1"/>
</dbReference>
<keyword evidence="6 12" id="KW-0863">Zinc-finger</keyword>
<dbReference type="PROSITE" id="PS50805">
    <property type="entry name" value="KRAB"/>
    <property type="match status" value="1"/>
</dbReference>
<reference evidence="17" key="3">
    <citation type="submission" date="2025-09" db="UniProtKB">
        <authorList>
            <consortium name="Ensembl"/>
        </authorList>
    </citation>
    <scope>IDENTIFICATION</scope>
    <source>
        <strain evidence="17">Glennie</strain>
    </source>
</reference>
<dbReference type="InterPro" id="IPR036236">
    <property type="entry name" value="Znf_C2H2_sf"/>
</dbReference>
<feature type="domain" description="C2H2-type" evidence="14">
    <location>
        <begin position="879"/>
        <end position="906"/>
    </location>
</feature>
<keyword evidence="4" id="KW-0479">Metal-binding</keyword>
<name>F6YR66_ORNAN</name>
<sequence>MATVLGSQLQASVEKDWGPKPAPRGESTDSETLRRRFRRFRYEEVAGPHEAFSKLWELCCRWLRPEMRTKEQILELLVLEQFLTILPGDLRIWVQDQRPKSGEEAVGLVEDLQREPGRPGQQVTVNVPKQKVLSDGPTEGAQEVLNHQMKQEESQPKEEFQKEGRWSPHPGPQEPASYKGKPQLLQETAWPVPSGSVLPEEGSRRGQMATVLLVTGSQEPVPCEDTTGSPTRAELRHLAPAQKALCRVIVQENHGNVIPMGFPIPNPNVISVLERRENTRIPKLQGSEEKRVSRGSPTGEERVRPERAPARREGQIWGDPRPRTLEDEKVAGVHWSFEETKTFLAILSESRFYEKLRTCQRNSQVYGAVAERLRERGFLRTLEQCRTKFKSLQASYWKERRGRLPEPCAFYEEMEALVNSRASVSSVAILGETVSPPRLAEDGADTEERQQGPGMYEEVVEDDATEDSESDEMSPEEQSQEPRSPSTTIQFPSRMGTLEVTQGSDKPTIMSLAPRQLHYCNAGVHWGYEETKTFLAILSESRFYEKLRTCQRNSQVYGAVAEQLRDRGFLRSPEQCRTKFKSLQTSYRKVRRGHVPEPCAFYKEMDILLSSWASVTRTDVFGKMASVSKQGRDEAETGAWTPRAAVEVSLAEDSDGVELGLKELVPKVESSDSPVLFQTPSDFDVRSENKGKNPKWESSEDVGLPRTMSGRSDGELHPSSNLKGECEHECRSRRQCGNVPGERQRKLTFQERDSKKGGAQQRLSIAAKSYKRLRGGKSFFQNTHLLPRPSHDKVPKCRECGKSFSRGSYLVRHQRIHTGEKPHKCQECGKSFSERSNLTAHLRTHTGERPYKCGECGKSFNQSSSLIVHQRTHTGEKPYKCGECGKRFNNSSQFSAHRRAHTGESPYQCGECGKSFNNSSHFNAHQRIHTGEKPYECPQCGKSFTKSSALTRHQGVHMREKLLSQSRLNYTTDSRVL</sequence>
<comment type="function">
    <text evidence="1">May be involved in transcriptional regulation.</text>
</comment>
<feature type="region of interest" description="Disordered" evidence="13">
    <location>
        <begin position="670"/>
        <end position="723"/>
    </location>
</feature>
<evidence type="ECO:0000259" key="14">
    <source>
        <dbReference type="PROSITE" id="PS50157"/>
    </source>
</evidence>
<evidence type="ECO:0000256" key="6">
    <source>
        <dbReference type="ARBA" id="ARBA00022771"/>
    </source>
</evidence>
<dbReference type="InterPro" id="IPR050717">
    <property type="entry name" value="C2H2-ZF_Transcription_Reg"/>
</dbReference>
<evidence type="ECO:0000313" key="17">
    <source>
        <dbReference type="Ensembl" id="ENSOANP00000028474.3"/>
    </source>
</evidence>
<dbReference type="SUPFAM" id="SSF57667">
    <property type="entry name" value="beta-beta-alpha zinc fingers"/>
    <property type="match status" value="4"/>
</dbReference>
<feature type="compositionally biased region" description="Basic and acidic residues" evidence="13">
    <location>
        <begin position="299"/>
        <end position="322"/>
    </location>
</feature>
<feature type="compositionally biased region" description="Basic and acidic residues" evidence="13">
    <location>
        <begin position="149"/>
        <end position="166"/>
    </location>
</feature>
<reference evidence="17" key="2">
    <citation type="submission" date="2025-08" db="UniProtKB">
        <authorList>
            <consortium name="Ensembl"/>
        </authorList>
    </citation>
    <scope>IDENTIFICATION</scope>
    <source>
        <strain evidence="17">Glennie</strain>
    </source>
</reference>
<dbReference type="SUPFAM" id="SSF47353">
    <property type="entry name" value="Retrovirus capsid dimerization domain-like"/>
    <property type="match status" value="1"/>
</dbReference>
<dbReference type="HOGENOM" id="CLU_002678_88_0_1"/>
<dbReference type="FunFam" id="3.30.160.60:FF:000895">
    <property type="entry name" value="Zinc finger protein 597"/>
    <property type="match status" value="1"/>
</dbReference>
<dbReference type="PANTHER" id="PTHR14196">
    <property type="entry name" value="ODD-SKIPPED - RELATED"/>
    <property type="match status" value="1"/>
</dbReference>
<dbReference type="GeneID" id="103171105"/>
<dbReference type="FunFam" id="3.30.160.60:FF:001962">
    <property type="entry name" value="Zinc finger and SCAN domain-containing protein 32"/>
    <property type="match status" value="1"/>
</dbReference>
<dbReference type="RefSeq" id="XP_028930298.1">
    <property type="nucleotide sequence ID" value="XM_029074465.2"/>
</dbReference>
<feature type="region of interest" description="Disordered" evidence="13">
    <location>
        <begin position="283"/>
        <end position="322"/>
    </location>
</feature>
<gene>
    <name evidence="17" type="primary">LOC103171105</name>
</gene>
<dbReference type="SMART" id="SM00349">
    <property type="entry name" value="KRAB"/>
    <property type="match status" value="1"/>
</dbReference>
<feature type="domain" description="C2H2-type" evidence="14">
    <location>
        <begin position="795"/>
        <end position="822"/>
    </location>
</feature>
<dbReference type="SUPFAM" id="SSF109640">
    <property type="entry name" value="KRAB domain (Kruppel-associated box)"/>
    <property type="match status" value="1"/>
</dbReference>
<proteinExistence type="inferred from homology"/>
<evidence type="ECO:0000256" key="5">
    <source>
        <dbReference type="ARBA" id="ARBA00022737"/>
    </source>
</evidence>
<dbReference type="AlphaFoldDB" id="F6YR66"/>